<keyword evidence="2" id="KW-1185">Reference proteome</keyword>
<protein>
    <submittedName>
        <fullName evidence="1">Uncharacterized protein</fullName>
    </submittedName>
</protein>
<proteinExistence type="predicted"/>
<evidence type="ECO:0000313" key="1">
    <source>
        <dbReference type="EnsemblPlants" id="AVESA.00010b.r2.7DG1371890.1.CDS"/>
    </source>
</evidence>
<accession>A0ACD6AJH3</accession>
<evidence type="ECO:0000313" key="2">
    <source>
        <dbReference type="Proteomes" id="UP001732700"/>
    </source>
</evidence>
<reference evidence="1" key="2">
    <citation type="submission" date="2025-09" db="UniProtKB">
        <authorList>
            <consortium name="EnsemblPlants"/>
        </authorList>
    </citation>
    <scope>IDENTIFICATION</scope>
</reference>
<dbReference type="Proteomes" id="UP001732700">
    <property type="component" value="Chromosome 7D"/>
</dbReference>
<sequence>MAVVKPTMFDDDDDDDVPLSFKRSNTSLKNRPTPSKQDSSSGNVTYVRNPKPVALVPHRNGMNGASRSPLPLKPQSTSSNPRPSGSGQPNSSTERNNHQKSNAVDKGKLKRSHVEDDKSVDSDDDRPLASRKKADTKFKKVDTGAENGDDSEDDHKPLNLKINSAKMASNNANKAAVTLKAVPKPQKPDDDSEDDHKPIGLKINSAKMASNNANKTVTLKAAPKPQQSDDDSEDDKPLASRLTANAASKSAVKMESNDDDDDSEDEKPLASRFSRVTAGTSASISNSRDKLLSNNKASDAPRNPVKRPSDNNQTSSALKKAKPSDTSALGIVKGESKADDSTPLVRRLTTGESSKSKPSAKSVVKKSPSSLKNKKLKMKTKKNSQFSKSSRLPPGSGDGKKWSTLVHNGVIFPPPYSPHGVKMLYNGQPVDLTPEEEEVATMFAVMKDTEYAGKKTFIDNFFGDWRKVLGKNHIIKKFELCDFTPIYEWHLEKKEQKKQITTEEKKALKEEKLKQEEQFMWAVVDGVKEKVGNFRVEPPGLFRGRGEHPKMGKLKRRIRPSDITINIGEGAPIPKCPIEGESWKEVKHDNTVTWLAFWNDPISQKDFKYVFLAASSSLK</sequence>
<organism evidence="1 2">
    <name type="scientific">Avena sativa</name>
    <name type="common">Oat</name>
    <dbReference type="NCBI Taxonomy" id="4498"/>
    <lineage>
        <taxon>Eukaryota</taxon>
        <taxon>Viridiplantae</taxon>
        <taxon>Streptophyta</taxon>
        <taxon>Embryophyta</taxon>
        <taxon>Tracheophyta</taxon>
        <taxon>Spermatophyta</taxon>
        <taxon>Magnoliopsida</taxon>
        <taxon>Liliopsida</taxon>
        <taxon>Poales</taxon>
        <taxon>Poaceae</taxon>
        <taxon>BOP clade</taxon>
        <taxon>Pooideae</taxon>
        <taxon>Poodae</taxon>
        <taxon>Poeae</taxon>
        <taxon>Poeae Chloroplast Group 1 (Aveneae type)</taxon>
        <taxon>Aveninae</taxon>
        <taxon>Avena</taxon>
    </lineage>
</organism>
<dbReference type="EnsemblPlants" id="AVESA.00010b.r2.7DG1371890.1">
    <property type="protein sequence ID" value="AVESA.00010b.r2.7DG1371890.1.CDS"/>
    <property type="gene ID" value="AVESA.00010b.r2.7DG1371890"/>
</dbReference>
<name>A0ACD6AJH3_AVESA</name>
<reference evidence="1" key="1">
    <citation type="submission" date="2021-05" db="EMBL/GenBank/DDBJ databases">
        <authorList>
            <person name="Scholz U."/>
            <person name="Mascher M."/>
            <person name="Fiebig A."/>
        </authorList>
    </citation>
    <scope>NUCLEOTIDE SEQUENCE [LARGE SCALE GENOMIC DNA]</scope>
</reference>